<dbReference type="HOGENOM" id="CLU_008615_3_2_2"/>
<reference evidence="4" key="1">
    <citation type="submission" date="2006-12" db="EMBL/GenBank/DDBJ databases">
        <title>Complete sequence of Pyrobaculum islandicum DSM 4184.</title>
        <authorList>
            <person name="Copeland A."/>
            <person name="Lucas S."/>
            <person name="Lapidus A."/>
            <person name="Barry K."/>
            <person name="Detter J.C."/>
            <person name="Glavina del Rio T."/>
            <person name="Dalin E."/>
            <person name="Tice H."/>
            <person name="Pitluck S."/>
            <person name="Meincke L."/>
            <person name="Brettin T."/>
            <person name="Bruce D."/>
            <person name="Han C."/>
            <person name="Tapia R."/>
            <person name="Gilna P."/>
            <person name="Schmutz J."/>
            <person name="Larimer F."/>
            <person name="Land M."/>
            <person name="Hauser L."/>
            <person name="Kyrpides N."/>
            <person name="Mikhailova N."/>
            <person name="Cozen A.E."/>
            <person name="Fitz-Gibbon S.T."/>
            <person name="House C.H."/>
            <person name="Saltikov C."/>
            <person name="Lowe T."/>
            <person name="Richardson P."/>
        </authorList>
    </citation>
    <scope>NUCLEOTIDE SEQUENCE [LARGE SCALE GENOMIC DNA]</scope>
    <source>
        <strain evidence="4">DSM 4184</strain>
    </source>
</reference>
<dbReference type="Pfam" id="PF00326">
    <property type="entry name" value="Peptidase_S9"/>
    <property type="match status" value="1"/>
</dbReference>
<dbReference type="MEROPS" id="S09.A77"/>
<name>A1RU41_PYRIL</name>
<keyword evidence="5" id="KW-1185">Reference proteome</keyword>
<dbReference type="EMBL" id="CP000504">
    <property type="protein sequence ID" value="ABL88473.1"/>
    <property type="molecule type" value="Genomic_DNA"/>
</dbReference>
<accession>A1RU41</accession>
<dbReference type="Proteomes" id="UP000002595">
    <property type="component" value="Chromosome"/>
</dbReference>
<dbReference type="STRING" id="384616.Pisl_1310"/>
<dbReference type="PANTHER" id="PTHR42776:SF27">
    <property type="entry name" value="DIPEPTIDYL PEPTIDASE FAMILY MEMBER 6"/>
    <property type="match status" value="1"/>
</dbReference>
<dbReference type="InterPro" id="IPR001375">
    <property type="entry name" value="Peptidase_S9_cat"/>
</dbReference>
<dbReference type="SUPFAM" id="SSF53474">
    <property type="entry name" value="alpha/beta-Hydrolases"/>
    <property type="match status" value="1"/>
</dbReference>
<dbReference type="InterPro" id="IPR011042">
    <property type="entry name" value="6-blade_b-propeller_TolB-like"/>
</dbReference>
<dbReference type="InterPro" id="IPR002470">
    <property type="entry name" value="Peptidase_S9A"/>
</dbReference>
<dbReference type="GeneID" id="4616317"/>
<keyword evidence="2" id="KW-0645">Protease</keyword>
<dbReference type="RefSeq" id="WP_011763048.1">
    <property type="nucleotide sequence ID" value="NC_008701.1"/>
</dbReference>
<dbReference type="AlphaFoldDB" id="A1RU41"/>
<evidence type="ECO:0000259" key="3">
    <source>
        <dbReference type="Pfam" id="PF00326"/>
    </source>
</evidence>
<dbReference type="InterPro" id="IPR029058">
    <property type="entry name" value="AB_hydrolase_fold"/>
</dbReference>
<keyword evidence="1" id="KW-0378">Hydrolase</keyword>
<evidence type="ECO:0000313" key="4">
    <source>
        <dbReference type="EMBL" id="ABL88473.1"/>
    </source>
</evidence>
<dbReference type="SUPFAM" id="SSF69304">
    <property type="entry name" value="Tricorn protease N-terminal domain"/>
    <property type="match status" value="1"/>
</dbReference>
<evidence type="ECO:0000256" key="1">
    <source>
        <dbReference type="ARBA" id="ARBA00022801"/>
    </source>
</evidence>
<dbReference type="GO" id="GO:0004252">
    <property type="term" value="F:serine-type endopeptidase activity"/>
    <property type="evidence" value="ECO:0007669"/>
    <property type="project" value="InterPro"/>
</dbReference>
<proteinExistence type="predicted"/>
<evidence type="ECO:0000256" key="2">
    <source>
        <dbReference type="ARBA" id="ARBA00022825"/>
    </source>
</evidence>
<evidence type="ECO:0000313" key="5">
    <source>
        <dbReference type="Proteomes" id="UP000002595"/>
    </source>
</evidence>
<protein>
    <submittedName>
        <fullName evidence="4">Peptidase S9, prolyl oligopeptidase active site domain protein</fullName>
    </submittedName>
</protein>
<dbReference type="GO" id="GO:0006508">
    <property type="term" value="P:proteolysis"/>
    <property type="evidence" value="ECO:0007669"/>
    <property type="project" value="InterPro"/>
</dbReference>
<dbReference type="KEGG" id="pis:Pisl_1310"/>
<dbReference type="Gene3D" id="3.40.50.1820">
    <property type="entry name" value="alpha/beta hydrolase"/>
    <property type="match status" value="1"/>
</dbReference>
<dbReference type="PRINTS" id="PR00862">
    <property type="entry name" value="PROLIGOPTASE"/>
</dbReference>
<dbReference type="eggNOG" id="arCOG01646">
    <property type="taxonomic scope" value="Archaea"/>
</dbReference>
<keyword evidence="2" id="KW-0720">Serine protease</keyword>
<dbReference type="Gene3D" id="2.120.10.30">
    <property type="entry name" value="TolB, C-terminal domain"/>
    <property type="match status" value="1"/>
</dbReference>
<dbReference type="ESTHER" id="pyril-a1ru41">
    <property type="family name" value="Prolyl_oligopeptidase_S9"/>
</dbReference>
<dbReference type="InterPro" id="IPR011659">
    <property type="entry name" value="WD40"/>
</dbReference>
<sequence>MPNNVHMSRDVNLYFGVSLSIKRALSIRSATSPRFGKGKAIYYLSDVTGSMQLWQFDGTRHDVVVPWEGRVSDYRIANDGTIVIATDFNGDEKWRLYIINDDVVVPVSLEGVNYLGAWSPDSRKLAFTSTLDDGQNFNLYVYDRDTNSVVKLADIPGINIVEEWSDVGIFITHYETNLHSTIYWYRDGELKELTKHSGETWSHSPKYLGNGKLLYLTNADWEYVGIAQIDLTTGNWRYVIQLDRDVELFDVWRSYLVFTLNEEGSSGLYYMHMPSGLTHKITIPRGVITSLQYREEKLLFSLSSVNRGHEVYLYQSGVVRQITDSPKFGLALDKIPEPESVWYTSHDGRKIQANIYRPPGEAKGVVVYLHGGPESQDRPEFKPLLVALLMSGLIVAAPNYRGSTGFGKTFVHLDDVEKRWDAIKDVETFARWLMSEGIAKKKPCVIGGSYGGYLTLMSLAMAPEIWACGVEMMGIFNLVTFLERTAPWRRRYREFEYGSLEKHRDILIQLSPSTHVEKITAPLMVIHGANDIRVPVYEAEQLAKRLSELGREVKLIILPDEGHTITKVENRVKVYTEAIKFIMQHIST</sequence>
<dbReference type="Pfam" id="PF07676">
    <property type="entry name" value="PD40"/>
    <property type="match status" value="1"/>
</dbReference>
<feature type="domain" description="Peptidase S9 prolyl oligopeptidase catalytic" evidence="3">
    <location>
        <begin position="387"/>
        <end position="586"/>
    </location>
</feature>
<dbReference type="PANTHER" id="PTHR42776">
    <property type="entry name" value="SERINE PEPTIDASE S9 FAMILY MEMBER"/>
    <property type="match status" value="1"/>
</dbReference>
<gene>
    <name evidence="4" type="ordered locus">Pisl_1310</name>
</gene>
<organism evidence="4 5">
    <name type="scientific">Pyrobaculum islandicum (strain DSM 4184 / JCM 9189 / GEO3)</name>
    <dbReference type="NCBI Taxonomy" id="384616"/>
    <lineage>
        <taxon>Archaea</taxon>
        <taxon>Thermoproteota</taxon>
        <taxon>Thermoprotei</taxon>
        <taxon>Thermoproteales</taxon>
        <taxon>Thermoproteaceae</taxon>
        <taxon>Pyrobaculum</taxon>
    </lineage>
</organism>